<name>A0A4R7B1G8_9NEIS</name>
<accession>A0A4R7B1G8</accession>
<dbReference type="RefSeq" id="WP_133683010.1">
    <property type="nucleotide sequence ID" value="NZ_SNZP01000014.1"/>
</dbReference>
<dbReference type="PANTHER" id="PTHR39624:SF2">
    <property type="entry name" value="OSMC-LIKE PROTEIN"/>
    <property type="match status" value="1"/>
</dbReference>
<dbReference type="Proteomes" id="UP000295611">
    <property type="component" value="Unassembled WGS sequence"/>
</dbReference>
<dbReference type="SUPFAM" id="SSF82784">
    <property type="entry name" value="OsmC-like"/>
    <property type="match status" value="1"/>
</dbReference>
<comment type="caution">
    <text evidence="1">The sequence shown here is derived from an EMBL/GenBank/DDBJ whole genome shotgun (WGS) entry which is preliminary data.</text>
</comment>
<evidence type="ECO:0000313" key="1">
    <source>
        <dbReference type="EMBL" id="TDR73276.1"/>
    </source>
</evidence>
<proteinExistence type="predicted"/>
<evidence type="ECO:0000313" key="2">
    <source>
        <dbReference type="Proteomes" id="UP000295611"/>
    </source>
</evidence>
<sequence>MSIVIQRDLSAPMRHTVQIGQHRLVVDMSQQEGGSDSGPNPHDLYDAALGACKALTMLWYAQRKGIQLGDIRVDVTRDDSQESQGTYRLQAEITLDETLDEATRQKLLAIADRCPIHKLMTQVTTVIETLDGGHS</sequence>
<dbReference type="Pfam" id="PF02566">
    <property type="entry name" value="OsmC"/>
    <property type="match status" value="1"/>
</dbReference>
<keyword evidence="2" id="KW-1185">Reference proteome</keyword>
<dbReference type="InterPro" id="IPR036102">
    <property type="entry name" value="OsmC/Ohrsf"/>
</dbReference>
<dbReference type="InterPro" id="IPR015946">
    <property type="entry name" value="KH_dom-like_a/b"/>
</dbReference>
<dbReference type="Gene3D" id="3.30.300.20">
    <property type="match status" value="1"/>
</dbReference>
<reference evidence="1 2" key="1">
    <citation type="submission" date="2019-03" db="EMBL/GenBank/DDBJ databases">
        <title>Genomic Encyclopedia of Type Strains, Phase III (KMG-III): the genomes of soil and plant-associated and newly described type strains.</title>
        <authorList>
            <person name="Whitman W."/>
        </authorList>
    </citation>
    <scope>NUCLEOTIDE SEQUENCE [LARGE SCALE GENOMIC DNA]</scope>
    <source>
        <strain evidence="1 2">CECT 8976</strain>
    </source>
</reference>
<dbReference type="OrthoDB" id="9789573at2"/>
<dbReference type="InterPro" id="IPR003718">
    <property type="entry name" value="OsmC/Ohr_fam"/>
</dbReference>
<gene>
    <name evidence="1" type="ORF">DFP86_11437</name>
</gene>
<dbReference type="AlphaFoldDB" id="A0A4R7B1G8"/>
<dbReference type="PANTHER" id="PTHR39624">
    <property type="entry name" value="PROTEIN INVOLVED IN RIMO-MEDIATED BETA-METHYLTHIOLATION OF RIBOSOMAL PROTEIN S12 YCAO"/>
    <property type="match status" value="1"/>
</dbReference>
<organism evidence="1 2">
    <name type="scientific">Paludibacterium purpuratum</name>
    <dbReference type="NCBI Taxonomy" id="1144873"/>
    <lineage>
        <taxon>Bacteria</taxon>
        <taxon>Pseudomonadati</taxon>
        <taxon>Pseudomonadota</taxon>
        <taxon>Betaproteobacteria</taxon>
        <taxon>Neisseriales</taxon>
        <taxon>Chromobacteriaceae</taxon>
        <taxon>Paludibacterium</taxon>
    </lineage>
</organism>
<protein>
    <submittedName>
        <fullName evidence="1">Putative redox protein</fullName>
    </submittedName>
</protein>
<dbReference type="EMBL" id="SNZP01000014">
    <property type="protein sequence ID" value="TDR73276.1"/>
    <property type="molecule type" value="Genomic_DNA"/>
</dbReference>